<evidence type="ECO:0000256" key="2">
    <source>
        <dbReference type="ARBA" id="ARBA00006210"/>
    </source>
</evidence>
<feature type="region of interest" description="Disordered" evidence="10">
    <location>
        <begin position="1055"/>
        <end position="1211"/>
    </location>
</feature>
<evidence type="ECO:0000256" key="9">
    <source>
        <dbReference type="RuleBase" id="RU364059"/>
    </source>
</evidence>
<evidence type="ECO:0000256" key="3">
    <source>
        <dbReference type="ARBA" id="ARBA00020612"/>
    </source>
</evidence>
<protein>
    <recommendedName>
        <fullName evidence="3 9">Mediator of RNA polymerase II transcription subunit 1</fullName>
    </recommendedName>
    <alternativeName>
        <fullName evidence="8 9">Mediator complex subunit 1</fullName>
    </alternativeName>
</protein>
<feature type="region of interest" description="Disordered" evidence="10">
    <location>
        <begin position="494"/>
        <end position="573"/>
    </location>
</feature>
<dbReference type="EMBL" id="LR787862">
    <property type="protein sequence ID" value="CAB3263724.1"/>
    <property type="molecule type" value="mRNA"/>
</dbReference>
<feature type="compositionally biased region" description="Basic and acidic residues" evidence="10">
    <location>
        <begin position="1130"/>
        <end position="1152"/>
    </location>
</feature>
<keyword evidence="6 9" id="KW-0804">Transcription</keyword>
<feature type="compositionally biased region" description="Polar residues" evidence="10">
    <location>
        <begin position="1239"/>
        <end position="1266"/>
    </location>
</feature>
<evidence type="ECO:0000256" key="7">
    <source>
        <dbReference type="ARBA" id="ARBA00023242"/>
    </source>
</evidence>
<evidence type="ECO:0000256" key="6">
    <source>
        <dbReference type="ARBA" id="ARBA00023163"/>
    </source>
</evidence>
<evidence type="ECO:0000256" key="4">
    <source>
        <dbReference type="ARBA" id="ARBA00023015"/>
    </source>
</evidence>
<evidence type="ECO:0000256" key="1">
    <source>
        <dbReference type="ARBA" id="ARBA00004123"/>
    </source>
</evidence>
<feature type="region of interest" description="Disordered" evidence="10">
    <location>
        <begin position="1440"/>
        <end position="1640"/>
    </location>
</feature>
<dbReference type="Pfam" id="PF10744">
    <property type="entry name" value="Med1"/>
    <property type="match status" value="1"/>
</dbReference>
<keyword evidence="4 9" id="KW-0805">Transcription regulation</keyword>
<evidence type="ECO:0000259" key="11">
    <source>
        <dbReference type="Pfam" id="PF10744"/>
    </source>
</evidence>
<feature type="compositionally biased region" description="Polar residues" evidence="10">
    <location>
        <begin position="632"/>
        <end position="669"/>
    </location>
</feature>
<keyword evidence="5 9" id="KW-0010">Activator</keyword>
<dbReference type="PANTHER" id="PTHR12881:SF10">
    <property type="entry name" value="MEDIATOR OF RNA POLYMERASE II TRANSCRIPTION SUBUNIT 1"/>
    <property type="match status" value="1"/>
</dbReference>
<feature type="compositionally biased region" description="Low complexity" evidence="10">
    <location>
        <begin position="1356"/>
        <end position="1367"/>
    </location>
</feature>
<feature type="compositionally biased region" description="Pro residues" evidence="10">
    <location>
        <begin position="1190"/>
        <end position="1201"/>
    </location>
</feature>
<evidence type="ECO:0000256" key="5">
    <source>
        <dbReference type="ARBA" id="ARBA00023159"/>
    </source>
</evidence>
<feature type="compositionally biased region" description="Low complexity" evidence="10">
    <location>
        <begin position="994"/>
        <end position="1009"/>
    </location>
</feature>
<comment type="similarity">
    <text evidence="2 9">Belongs to the Mediator complex subunit 1 family.</text>
</comment>
<comment type="function">
    <text evidence="9">Component of the Mediator complex, a coactivator involved in the regulated transcription of nearly all RNA polymerase II-dependent genes. Mediator functions as a bridge to convey information from gene-specific regulatory proteins to the basal RNA polymerase II transcription machinery. Mediator is recruited to promoters by direct interactions with regulatory proteins and serves as a scaffold for the assembly of a functional preinitiation complex with RNA polymerase II and the general transcription factors.</text>
</comment>
<feature type="compositionally biased region" description="Low complexity" evidence="10">
    <location>
        <begin position="618"/>
        <end position="631"/>
    </location>
</feature>
<gene>
    <name evidence="12" type="primary">Med12l-002</name>
</gene>
<dbReference type="InterPro" id="IPR019680">
    <property type="entry name" value="Mediator_Med1"/>
</dbReference>
<feature type="compositionally biased region" description="Basic and acidic residues" evidence="10">
    <location>
        <begin position="1378"/>
        <end position="1395"/>
    </location>
</feature>
<feature type="region of interest" description="Disordered" evidence="10">
    <location>
        <begin position="745"/>
        <end position="810"/>
    </location>
</feature>
<comment type="subcellular location">
    <subcellularLocation>
        <location evidence="1 9">Nucleus</location>
    </subcellularLocation>
</comment>
<dbReference type="GO" id="GO:0045944">
    <property type="term" value="P:positive regulation of transcription by RNA polymerase II"/>
    <property type="evidence" value="ECO:0007669"/>
    <property type="project" value="UniProtKB-ARBA"/>
</dbReference>
<feature type="compositionally biased region" description="Polar residues" evidence="10">
    <location>
        <begin position="891"/>
        <end position="904"/>
    </location>
</feature>
<feature type="compositionally biased region" description="Basic and acidic residues" evidence="10">
    <location>
        <begin position="972"/>
        <end position="981"/>
    </location>
</feature>
<feature type="region of interest" description="Disordered" evidence="10">
    <location>
        <begin position="612"/>
        <end position="686"/>
    </location>
</feature>
<evidence type="ECO:0000313" key="12">
    <source>
        <dbReference type="EMBL" id="CAB3263724.1"/>
    </source>
</evidence>
<reference evidence="12" key="1">
    <citation type="submission" date="2020-04" db="EMBL/GenBank/DDBJ databases">
        <authorList>
            <person name="Neveu A P."/>
        </authorList>
    </citation>
    <scope>NUCLEOTIDE SEQUENCE</scope>
    <source>
        <tissue evidence="12">Whole embryo</tissue>
    </source>
</reference>
<dbReference type="InterPro" id="IPR051999">
    <property type="entry name" value="Mediator_complex_subunit_1"/>
</dbReference>
<feature type="compositionally biased region" description="Polar residues" evidence="10">
    <location>
        <begin position="1406"/>
        <end position="1417"/>
    </location>
</feature>
<organism evidence="12">
    <name type="scientific">Phallusia mammillata</name>
    <dbReference type="NCBI Taxonomy" id="59560"/>
    <lineage>
        <taxon>Eukaryota</taxon>
        <taxon>Metazoa</taxon>
        <taxon>Chordata</taxon>
        <taxon>Tunicata</taxon>
        <taxon>Ascidiacea</taxon>
        <taxon>Phlebobranchia</taxon>
        <taxon>Ascidiidae</taxon>
        <taxon>Phallusia</taxon>
    </lineage>
</organism>
<proteinExistence type="evidence at transcript level"/>
<feature type="compositionally biased region" description="Low complexity" evidence="10">
    <location>
        <begin position="1170"/>
        <end position="1189"/>
    </location>
</feature>
<feature type="compositionally biased region" description="Polar residues" evidence="10">
    <location>
        <begin position="542"/>
        <end position="565"/>
    </location>
</feature>
<dbReference type="GO" id="GO:0016592">
    <property type="term" value="C:mediator complex"/>
    <property type="evidence" value="ECO:0007669"/>
    <property type="project" value="InterPro"/>
</dbReference>
<feature type="compositionally biased region" description="Polar residues" evidence="10">
    <location>
        <begin position="955"/>
        <end position="968"/>
    </location>
</feature>
<evidence type="ECO:0000256" key="8">
    <source>
        <dbReference type="ARBA" id="ARBA00031254"/>
    </source>
</evidence>
<feature type="domain" description="Mediator complex subunit Med1" evidence="11">
    <location>
        <begin position="65"/>
        <end position="405"/>
    </location>
</feature>
<feature type="region of interest" description="Disordered" evidence="10">
    <location>
        <begin position="871"/>
        <end position="904"/>
    </location>
</feature>
<evidence type="ECO:0000256" key="10">
    <source>
        <dbReference type="SAM" id="MobiDB-lite"/>
    </source>
</evidence>
<dbReference type="PANTHER" id="PTHR12881">
    <property type="entry name" value="MEDIATOR OF RNA POLYMERASE II TRANSCRIPTION SUBUNIT 1"/>
    <property type="match status" value="1"/>
</dbReference>
<feature type="compositionally biased region" description="Low complexity" evidence="10">
    <location>
        <begin position="1567"/>
        <end position="1584"/>
    </location>
</feature>
<feature type="compositionally biased region" description="Pro residues" evidence="10">
    <location>
        <begin position="531"/>
        <end position="540"/>
    </location>
</feature>
<feature type="region of interest" description="Disordered" evidence="10">
    <location>
        <begin position="955"/>
        <end position="1012"/>
    </location>
</feature>
<feature type="compositionally biased region" description="Polar residues" evidence="10">
    <location>
        <begin position="745"/>
        <end position="770"/>
    </location>
</feature>
<feature type="compositionally biased region" description="Low complexity" evidence="10">
    <location>
        <begin position="1600"/>
        <end position="1620"/>
    </location>
</feature>
<accession>A0A6F9DJT2</accession>
<keyword evidence="7 9" id="KW-0539">Nucleus</keyword>
<sequence length="1668" mass="181029">MIMNSQEESRDTPEALLAYLRQNCKKIKSYDEIVNLLHVIASEQKTRSLIRSCMDKVLINMSDIHSLREMIDRLRSVARTNGLRFQVPLDEAVGSNTTCMITGDMFKVEISLNGQDIHFCNDVKVYYSDHPRSCPELLEIIRDGKFLKLSEYLKSLIDMYPINMDRQTKTRVYMALQSLEIDISKMGQIYKESHQDCDNLQLVNHGSVGILAPHAVGKNLQLNYFLSPYDLIDPVTKQLVTIFENMPETKGLHAEIKVVSQDSLRALPISPLISNNHPIDGTGKPRFAEVNQHNSISLPACFVMKLKPAIVLTSKIATEIQTETGISVFQNGTLLQSYVSLIVKEGLCSEVTFGEHTHRYHLGFNHLKAALVEEIHFTHPGHIAATLTLLRKQAYFNAIITSCVRPKKENHSTEATEWYFDVSTDNLLTKLNITFEHPLCSNSTAFAEILFSADGYSACHLFTGRGDPPLCTDQYATKVLQKSYSLPITMRNLMKQTKQQPRKEPDRNRLPPLRNSMLHPAASGGYKKQAPVPPKPPQPAPTHNSQFSSLPKPAITTQTSSAQESPRQEAGKETNHPMLANLLKPSHEQSVAPKPSSTAVQTKKHPMLLNLLNDSDKTSSNTASSKTTTTSQPVYSQSQSFQQPTPDQYNNISNVPHSIQSYFNPQPTGVNPMPPPPSYPNSIPMKPVQQPYQMQQLYQSPLNLDDLSTPTPMTPSLTSPSFNTQPNMGHSMTPPLMPVHNIPQSPNTSSIPSPMYSTQSSPMQPSMNTPQPLPMASPMHPAMTPPLASPRKVGRRGSRQKSHSMEVANPNSMDIKSELSEFNFDETDFFNPGTSPAPGNAYMNTKLVSPNLMRGEMPSFGNSFSFDSDFGTDTDRTLGRKNSLGRRPSGQAFTPQPSMGQDNQDFGIKSEFIQHQEMQQFRPIFPNYPQQQMTQQQHGGSMDMQDEHSISIKTPTSVTRSISQSSEQPEADPFKFDDNRAPSKISMSDSSGNLQRSGSLSRQSSSSSLMDDSTLKGLLVSPISGGNGNKSAMMKGEKGGTVLHNLLSKNLSNIGQRRASEESLAGSSQQSMGGHKPLVRQNAVSKPGMVKSAASLPAKAADGKEKARKRAAGKDDAAKGPPKRRGRPPSTDKKEHTAVKRKKMDDDSESPRGKIVLNVQLNKGMPISSTTKTKPNQPQTPNTIEKPAASVPPPPPPPAPTGAPATLAEIGKYSPDMQRYFKTQVEMKMKKKERKLGSGSASPVTAGTSKANGKFPTPQSAKSGTNGAKVPAPAPQKTQVSPQQKPAAPKLKRNSINDVVEMLQDVAVQKMNEKPATSTAENPGLPKLKPIGVPPARMAVGKSPAAKPTSILKQGSSKSPSHSSSKPMAGPGRVQQNVKKDQKPRPVTPQRDEKGAFVSPPLAKTSPKTQMQTTLLSQDPKMKTTLNRITESAAAAAAKIGNLPSTSPNAGVAKQRMAGIGRLNSGSKSPGRSVTPPHAKVPFPTGIPEVHIQHDQRVHNLLLKGRKSPAHAVPNPDVSTKGGEASDDRSSAVRTSAAVSHPRKSTSSDSAMNAPPAKRQSISPALTTGQVTSSSVTVSPMSPTDQLVIDDESAPKLSRSVTPVQAAASSSAVRESSPVVKQPPATSEPTPPNFATLMKKGSSEIDFSPIVSGSPCVIDDALMDEAVS</sequence>
<feature type="compositionally biased region" description="Basic residues" evidence="10">
    <location>
        <begin position="792"/>
        <end position="802"/>
    </location>
</feature>
<dbReference type="GO" id="GO:0003712">
    <property type="term" value="F:transcription coregulator activity"/>
    <property type="evidence" value="ECO:0007669"/>
    <property type="project" value="InterPro"/>
</dbReference>
<feature type="region of interest" description="Disordered" evidence="10">
    <location>
        <begin position="1224"/>
        <end position="1428"/>
    </location>
</feature>
<name>A0A6F9DJT2_9ASCI</name>